<dbReference type="PANTHER" id="PTHR46797">
    <property type="entry name" value="HTH-TYPE TRANSCRIPTIONAL REGULATOR"/>
    <property type="match status" value="1"/>
</dbReference>
<evidence type="ECO:0000313" key="3">
    <source>
        <dbReference type="EMBL" id="SDU23081.1"/>
    </source>
</evidence>
<gene>
    <name evidence="3" type="ORF">SAMN05216406_13715</name>
</gene>
<reference evidence="4" key="1">
    <citation type="submission" date="2016-10" db="EMBL/GenBank/DDBJ databases">
        <authorList>
            <person name="Varghese N."/>
            <person name="Submissions S."/>
        </authorList>
    </citation>
    <scope>NUCLEOTIDE SEQUENCE [LARGE SCALE GENOMIC DNA]</scope>
    <source>
        <strain evidence="4">Nm10</strain>
    </source>
</reference>
<organism evidence="3 4">
    <name type="scientific">Nitrosomonas ureae</name>
    <dbReference type="NCBI Taxonomy" id="44577"/>
    <lineage>
        <taxon>Bacteria</taxon>
        <taxon>Pseudomonadati</taxon>
        <taxon>Pseudomonadota</taxon>
        <taxon>Betaproteobacteria</taxon>
        <taxon>Nitrosomonadales</taxon>
        <taxon>Nitrosomonadaceae</taxon>
        <taxon>Nitrosomonas</taxon>
    </lineage>
</organism>
<dbReference type="SUPFAM" id="SSF47413">
    <property type="entry name" value="lambda repressor-like DNA-binding domains"/>
    <property type="match status" value="1"/>
</dbReference>
<dbReference type="GO" id="GO:0003700">
    <property type="term" value="F:DNA-binding transcription factor activity"/>
    <property type="evidence" value="ECO:0007669"/>
    <property type="project" value="TreeGrafter"/>
</dbReference>
<dbReference type="GO" id="GO:0003677">
    <property type="term" value="F:DNA binding"/>
    <property type="evidence" value="ECO:0007669"/>
    <property type="project" value="UniProtKB-KW"/>
</dbReference>
<dbReference type="InterPro" id="IPR010982">
    <property type="entry name" value="Lambda_DNA-bd_dom_sf"/>
</dbReference>
<evidence type="ECO:0000313" key="4">
    <source>
        <dbReference type="Proteomes" id="UP000182882"/>
    </source>
</evidence>
<dbReference type="EMBL" id="FNLN01000037">
    <property type="protein sequence ID" value="SDU23081.1"/>
    <property type="molecule type" value="Genomic_DNA"/>
</dbReference>
<dbReference type="Pfam" id="PF01381">
    <property type="entry name" value="HTH_3"/>
    <property type="match status" value="1"/>
</dbReference>
<keyword evidence="1 3" id="KW-0238">DNA-binding</keyword>
<dbReference type="Gene3D" id="1.10.260.40">
    <property type="entry name" value="lambda repressor-like DNA-binding domains"/>
    <property type="match status" value="1"/>
</dbReference>
<name>A0A1H2GUA0_9PROT</name>
<dbReference type="AlphaFoldDB" id="A0A1H2GUA0"/>
<dbReference type="GO" id="GO:0005829">
    <property type="term" value="C:cytosol"/>
    <property type="evidence" value="ECO:0007669"/>
    <property type="project" value="TreeGrafter"/>
</dbReference>
<evidence type="ECO:0000259" key="2">
    <source>
        <dbReference type="PROSITE" id="PS50943"/>
    </source>
</evidence>
<accession>A0A1H2GUA0</accession>
<dbReference type="PANTHER" id="PTHR46797:SF1">
    <property type="entry name" value="METHYLPHOSPHONATE SYNTHASE"/>
    <property type="match status" value="1"/>
</dbReference>
<dbReference type="NCBIfam" id="NF010465">
    <property type="entry name" value="PRK13890.1"/>
    <property type="match status" value="1"/>
</dbReference>
<dbReference type="SMART" id="SM00530">
    <property type="entry name" value="HTH_XRE"/>
    <property type="match status" value="1"/>
</dbReference>
<keyword evidence="4" id="KW-1185">Reference proteome</keyword>
<sequence>MYNLILTTNILRILREKKITKAELAEKAGISISFITELTNDKANPSLRVIEAIAKALDTPLPLLFDNSDMSAAERAILADGSVGHLAKGFVWKGAVLSEFQAFQVTQWDRENREIIRKLK</sequence>
<dbReference type="PROSITE" id="PS50943">
    <property type="entry name" value="HTH_CROC1"/>
    <property type="match status" value="1"/>
</dbReference>
<evidence type="ECO:0000256" key="1">
    <source>
        <dbReference type="ARBA" id="ARBA00023125"/>
    </source>
</evidence>
<protein>
    <submittedName>
        <fullName evidence="3">DNA-binding transcriptional regulator, XRE-family HTH domain</fullName>
    </submittedName>
</protein>
<feature type="domain" description="HTH cro/C1-type" evidence="2">
    <location>
        <begin position="10"/>
        <end position="64"/>
    </location>
</feature>
<dbReference type="RefSeq" id="WP_074702027.1">
    <property type="nucleotide sequence ID" value="NZ_FNLN01000037.1"/>
</dbReference>
<dbReference type="InterPro" id="IPR050807">
    <property type="entry name" value="TransReg_Diox_bact_type"/>
</dbReference>
<proteinExistence type="predicted"/>
<dbReference type="Proteomes" id="UP000182882">
    <property type="component" value="Unassembled WGS sequence"/>
</dbReference>
<dbReference type="CDD" id="cd00093">
    <property type="entry name" value="HTH_XRE"/>
    <property type="match status" value="1"/>
</dbReference>
<dbReference type="InterPro" id="IPR001387">
    <property type="entry name" value="Cro/C1-type_HTH"/>
</dbReference>